<dbReference type="AlphaFoldDB" id="A0A4Q7KLY2"/>
<comment type="caution">
    <text evidence="2">The sequence shown here is derived from an EMBL/GenBank/DDBJ whole genome shotgun (WGS) entry which is preliminary data.</text>
</comment>
<feature type="domain" description="CBS" evidence="1">
    <location>
        <begin position="16"/>
        <end position="53"/>
    </location>
</feature>
<proteinExistence type="predicted"/>
<dbReference type="Pfam" id="PF00571">
    <property type="entry name" value="CBS"/>
    <property type="match status" value="2"/>
</dbReference>
<gene>
    <name evidence="2" type="ORF">EV193_106114</name>
</gene>
<evidence type="ECO:0000313" key="3">
    <source>
        <dbReference type="Proteomes" id="UP000294257"/>
    </source>
</evidence>
<dbReference type="InterPro" id="IPR046342">
    <property type="entry name" value="CBS_dom_sf"/>
</dbReference>
<dbReference type="InterPro" id="IPR000644">
    <property type="entry name" value="CBS_dom"/>
</dbReference>
<organism evidence="2 3">
    <name type="scientific">Herbihabitans rhizosphaerae</name>
    <dbReference type="NCBI Taxonomy" id="1872711"/>
    <lineage>
        <taxon>Bacteria</taxon>
        <taxon>Bacillati</taxon>
        <taxon>Actinomycetota</taxon>
        <taxon>Actinomycetes</taxon>
        <taxon>Pseudonocardiales</taxon>
        <taxon>Pseudonocardiaceae</taxon>
        <taxon>Herbihabitans</taxon>
    </lineage>
</organism>
<protein>
    <submittedName>
        <fullName evidence="2">CBS domain protein</fullName>
    </submittedName>
</protein>
<sequence length="161" mass="17595">MAECSYADPMRAREVAEDYPLVKVSDDALDAARLLAQRRLPGVVVVDDGGRPVTVLPGSQVLRFLIPGYVQDDPSLARVYDERTADKCASTLRGRTVKELLPPKEKRHELAIVDGSATVMECAALMARLRTPLLVVAEKDEVHGVVTASHLLELLLLADRP</sequence>
<accession>A0A4Q7KLY2</accession>
<name>A0A4Q7KLY2_9PSEU</name>
<dbReference type="Proteomes" id="UP000294257">
    <property type="component" value="Unassembled WGS sequence"/>
</dbReference>
<dbReference type="Gene3D" id="3.10.580.10">
    <property type="entry name" value="CBS-domain"/>
    <property type="match status" value="1"/>
</dbReference>
<dbReference type="CDD" id="cd17788">
    <property type="entry name" value="CBS_pair_bac"/>
    <property type="match status" value="1"/>
</dbReference>
<dbReference type="EMBL" id="SGWQ01000006">
    <property type="protein sequence ID" value="RZS36880.1"/>
    <property type="molecule type" value="Genomic_DNA"/>
</dbReference>
<dbReference type="SUPFAM" id="SSF54631">
    <property type="entry name" value="CBS-domain pair"/>
    <property type="match status" value="1"/>
</dbReference>
<reference evidence="2 3" key="1">
    <citation type="submission" date="2019-02" db="EMBL/GenBank/DDBJ databases">
        <title>Genomic Encyclopedia of Type Strains, Phase IV (KMG-IV): sequencing the most valuable type-strain genomes for metagenomic binning, comparative biology and taxonomic classification.</title>
        <authorList>
            <person name="Goeker M."/>
        </authorList>
    </citation>
    <scope>NUCLEOTIDE SEQUENCE [LARGE SCALE GENOMIC DNA]</scope>
    <source>
        <strain evidence="2 3">DSM 101727</strain>
    </source>
</reference>
<evidence type="ECO:0000313" key="2">
    <source>
        <dbReference type="EMBL" id="RZS36880.1"/>
    </source>
</evidence>
<feature type="domain" description="CBS" evidence="1">
    <location>
        <begin position="107"/>
        <end position="155"/>
    </location>
</feature>
<keyword evidence="3" id="KW-1185">Reference proteome</keyword>
<evidence type="ECO:0000259" key="1">
    <source>
        <dbReference type="Pfam" id="PF00571"/>
    </source>
</evidence>